<protein>
    <submittedName>
        <fullName evidence="1">Uncharacterized protein</fullName>
    </submittedName>
</protein>
<sequence length="229" mass="25430">MLPRFVTGRPRLLQRISAVTAASIHARLQSPSQWGTRREYKVDVGNLRPGQVIDYEGKPLIVLKKDHGGTGRGQAVIKVEFKHAITGQRIQHRLKSGSSTEVMQLRQQEHQLLYISGKEAHLMDMETFEELVLPVDSLEGGTEKLPFVVDGMNVIVQVLDPEPGPISWRLPSRYTYTVESVENRVAHSKGATYVPAKINGGATVMVPDFINAGENIIVDTSEMCYQGRA</sequence>
<dbReference type="EMBL" id="JAMZIH010005329">
    <property type="protein sequence ID" value="KAJ1675391.1"/>
    <property type="molecule type" value="Genomic_DNA"/>
</dbReference>
<keyword evidence="2" id="KW-1185">Reference proteome</keyword>
<name>A0ACC1HIC1_9FUNG</name>
<proteinExistence type="predicted"/>
<organism evidence="1 2">
    <name type="scientific">Spiromyces aspiralis</name>
    <dbReference type="NCBI Taxonomy" id="68401"/>
    <lineage>
        <taxon>Eukaryota</taxon>
        <taxon>Fungi</taxon>
        <taxon>Fungi incertae sedis</taxon>
        <taxon>Zoopagomycota</taxon>
        <taxon>Kickxellomycotina</taxon>
        <taxon>Kickxellomycetes</taxon>
        <taxon>Kickxellales</taxon>
        <taxon>Kickxellaceae</taxon>
        <taxon>Spiromyces</taxon>
    </lineage>
</organism>
<evidence type="ECO:0000313" key="1">
    <source>
        <dbReference type="EMBL" id="KAJ1675391.1"/>
    </source>
</evidence>
<gene>
    <name evidence="1" type="ORF">EV182_001363</name>
</gene>
<dbReference type="Proteomes" id="UP001145114">
    <property type="component" value="Unassembled WGS sequence"/>
</dbReference>
<evidence type="ECO:0000313" key="2">
    <source>
        <dbReference type="Proteomes" id="UP001145114"/>
    </source>
</evidence>
<comment type="caution">
    <text evidence="1">The sequence shown here is derived from an EMBL/GenBank/DDBJ whole genome shotgun (WGS) entry which is preliminary data.</text>
</comment>
<accession>A0ACC1HIC1</accession>
<reference evidence="1" key="1">
    <citation type="submission" date="2022-06" db="EMBL/GenBank/DDBJ databases">
        <title>Phylogenomic reconstructions and comparative analyses of Kickxellomycotina fungi.</title>
        <authorList>
            <person name="Reynolds N.K."/>
            <person name="Stajich J.E."/>
            <person name="Barry K."/>
            <person name="Grigoriev I.V."/>
            <person name="Crous P."/>
            <person name="Smith M.E."/>
        </authorList>
    </citation>
    <scope>NUCLEOTIDE SEQUENCE</scope>
    <source>
        <strain evidence="1">RSA 2271</strain>
    </source>
</reference>